<feature type="transmembrane region" description="Helical" evidence="4">
    <location>
        <begin position="52"/>
        <end position="72"/>
    </location>
</feature>
<dbReference type="SUPFAM" id="SSF103473">
    <property type="entry name" value="MFS general substrate transporter"/>
    <property type="match status" value="1"/>
</dbReference>
<protein>
    <submittedName>
        <fullName evidence="5">MFS transporter</fullName>
    </submittedName>
</protein>
<evidence type="ECO:0000256" key="4">
    <source>
        <dbReference type="SAM" id="Phobius"/>
    </source>
</evidence>
<feature type="transmembrane region" description="Helical" evidence="4">
    <location>
        <begin position="327"/>
        <end position="348"/>
    </location>
</feature>
<evidence type="ECO:0000313" key="6">
    <source>
        <dbReference type="Proteomes" id="UP000598820"/>
    </source>
</evidence>
<feature type="transmembrane region" description="Helical" evidence="4">
    <location>
        <begin position="197"/>
        <end position="220"/>
    </location>
</feature>
<dbReference type="RefSeq" id="WP_190889691.1">
    <property type="nucleotide sequence ID" value="NZ_JACWZY010000024.1"/>
</dbReference>
<evidence type="ECO:0000256" key="2">
    <source>
        <dbReference type="ARBA" id="ARBA00022989"/>
    </source>
</evidence>
<dbReference type="Pfam" id="PF07690">
    <property type="entry name" value="MFS_1"/>
    <property type="match status" value="1"/>
</dbReference>
<feature type="transmembrane region" description="Helical" evidence="4">
    <location>
        <begin position="226"/>
        <end position="245"/>
    </location>
</feature>
<keyword evidence="1 4" id="KW-0812">Transmembrane</keyword>
<dbReference type="GO" id="GO:0022857">
    <property type="term" value="F:transmembrane transporter activity"/>
    <property type="evidence" value="ECO:0007669"/>
    <property type="project" value="InterPro"/>
</dbReference>
<comment type="caution">
    <text evidence="5">The sequence shown here is derived from an EMBL/GenBank/DDBJ whole genome shotgun (WGS) entry which is preliminary data.</text>
</comment>
<reference evidence="5" key="1">
    <citation type="submission" date="2020-09" db="EMBL/GenBank/DDBJ databases">
        <authorList>
            <person name="Kim M.K."/>
        </authorList>
    </citation>
    <scope>NUCLEOTIDE SEQUENCE</scope>
    <source>
        <strain evidence="5">BT702</strain>
    </source>
</reference>
<gene>
    <name evidence="5" type="ORF">IC229_24195</name>
</gene>
<organism evidence="5 6">
    <name type="scientific">Spirosoma profusum</name>
    <dbReference type="NCBI Taxonomy" id="2771354"/>
    <lineage>
        <taxon>Bacteria</taxon>
        <taxon>Pseudomonadati</taxon>
        <taxon>Bacteroidota</taxon>
        <taxon>Cytophagia</taxon>
        <taxon>Cytophagales</taxon>
        <taxon>Cytophagaceae</taxon>
        <taxon>Spirosoma</taxon>
    </lineage>
</organism>
<feature type="transmembrane region" description="Helical" evidence="4">
    <location>
        <begin position="79"/>
        <end position="100"/>
    </location>
</feature>
<dbReference type="InterPro" id="IPR011701">
    <property type="entry name" value="MFS"/>
</dbReference>
<sequence>MCTWANVSTKVANYRTTVLTLGLGHGFSDAAAGYLIGSFSHTSRFVETGSAVLLYNILAFGGQLPAGIWLDCVGTYRKWSILASVGMMAALGLSLAHYVWAAVVLAGVSSAIYHVAGGAVTLISFPQQARFVGIFSGFGVLGLALGGWSGAMHWQGVGYLLMTGLLTIGLVLRSATFPTETQQTIFPEKPHLDNHDYVMILLLVAIALRSAVWNVIQLLHAEQYDWLLYVALAAMTGKLVGGWLADRIPWRVYALFALAIAIPSLSFGYRKLFWLLVGTGLLQSLTPISVVALQRLLPNVPATVSGATFGLAIALGGAVSFLPLDSYFSLFTQLLLLGLLTWGLYYVFLSTDKELSLRTK</sequence>
<dbReference type="EMBL" id="JACWZY010000024">
    <property type="protein sequence ID" value="MBD2703769.1"/>
    <property type="molecule type" value="Genomic_DNA"/>
</dbReference>
<keyword evidence="2 4" id="KW-1133">Transmembrane helix</keyword>
<name>A0A927APB1_9BACT</name>
<keyword evidence="3 4" id="KW-0472">Membrane</keyword>
<dbReference type="Gene3D" id="1.20.1250.20">
    <property type="entry name" value="MFS general substrate transporter like domains"/>
    <property type="match status" value="1"/>
</dbReference>
<feature type="transmembrane region" description="Helical" evidence="4">
    <location>
        <begin position="157"/>
        <end position="176"/>
    </location>
</feature>
<feature type="transmembrane region" description="Helical" evidence="4">
    <location>
        <begin position="275"/>
        <end position="293"/>
    </location>
</feature>
<feature type="transmembrane region" description="Helical" evidence="4">
    <location>
        <begin position="300"/>
        <end position="321"/>
    </location>
</feature>
<dbReference type="AlphaFoldDB" id="A0A927APB1"/>
<keyword evidence="6" id="KW-1185">Reference proteome</keyword>
<feature type="transmembrane region" description="Helical" evidence="4">
    <location>
        <begin position="106"/>
        <end position="125"/>
    </location>
</feature>
<evidence type="ECO:0000313" key="5">
    <source>
        <dbReference type="EMBL" id="MBD2703769.1"/>
    </source>
</evidence>
<feature type="transmembrane region" description="Helical" evidence="4">
    <location>
        <begin position="132"/>
        <end position="151"/>
    </location>
</feature>
<evidence type="ECO:0000256" key="1">
    <source>
        <dbReference type="ARBA" id="ARBA00022692"/>
    </source>
</evidence>
<proteinExistence type="predicted"/>
<accession>A0A927APB1</accession>
<feature type="transmembrane region" description="Helical" evidence="4">
    <location>
        <begin position="252"/>
        <end position="269"/>
    </location>
</feature>
<dbReference type="Proteomes" id="UP000598820">
    <property type="component" value="Unassembled WGS sequence"/>
</dbReference>
<dbReference type="InterPro" id="IPR036259">
    <property type="entry name" value="MFS_trans_sf"/>
</dbReference>
<evidence type="ECO:0000256" key="3">
    <source>
        <dbReference type="ARBA" id="ARBA00023136"/>
    </source>
</evidence>